<dbReference type="PROSITE" id="PS51257">
    <property type="entry name" value="PROKAR_LIPOPROTEIN"/>
    <property type="match status" value="1"/>
</dbReference>
<accession>A0A517X217</accession>
<evidence type="ECO:0000256" key="1">
    <source>
        <dbReference type="SAM" id="SignalP"/>
    </source>
</evidence>
<evidence type="ECO:0000313" key="2">
    <source>
        <dbReference type="EMBL" id="QDU11529.1"/>
    </source>
</evidence>
<name>A0A517X217_9PLAN</name>
<gene>
    <name evidence="2" type="ORF">V202x_49530</name>
</gene>
<dbReference type="EMBL" id="CP037422">
    <property type="protein sequence ID" value="QDU11529.1"/>
    <property type="molecule type" value="Genomic_DNA"/>
</dbReference>
<organism evidence="2 3">
    <name type="scientific">Gimesia aquarii</name>
    <dbReference type="NCBI Taxonomy" id="2527964"/>
    <lineage>
        <taxon>Bacteria</taxon>
        <taxon>Pseudomonadati</taxon>
        <taxon>Planctomycetota</taxon>
        <taxon>Planctomycetia</taxon>
        <taxon>Planctomycetales</taxon>
        <taxon>Planctomycetaceae</taxon>
        <taxon>Gimesia</taxon>
    </lineage>
</organism>
<keyword evidence="1" id="KW-0732">Signal</keyword>
<dbReference type="Proteomes" id="UP000318384">
    <property type="component" value="Chromosome"/>
</dbReference>
<dbReference type="AlphaFoldDB" id="A0A517X217"/>
<protein>
    <recommendedName>
        <fullName evidence="4">Carboxypeptidase regulatory-like domain-containing protein</fullName>
    </recommendedName>
</protein>
<feature type="signal peptide" evidence="1">
    <location>
        <begin position="1"/>
        <end position="19"/>
    </location>
</feature>
<feature type="chain" id="PRO_5021939991" description="Carboxypeptidase regulatory-like domain-containing protein" evidence="1">
    <location>
        <begin position="20"/>
        <end position="153"/>
    </location>
</feature>
<evidence type="ECO:0008006" key="4">
    <source>
        <dbReference type="Google" id="ProtNLM"/>
    </source>
</evidence>
<evidence type="ECO:0000313" key="3">
    <source>
        <dbReference type="Proteomes" id="UP000318384"/>
    </source>
</evidence>
<dbReference type="OrthoDB" id="281179at2"/>
<reference evidence="2 3" key="1">
    <citation type="submission" date="2019-03" db="EMBL/GenBank/DDBJ databases">
        <title>Deep-cultivation of Planctomycetes and their phenomic and genomic characterization uncovers novel biology.</title>
        <authorList>
            <person name="Wiegand S."/>
            <person name="Jogler M."/>
            <person name="Boedeker C."/>
            <person name="Pinto D."/>
            <person name="Vollmers J."/>
            <person name="Rivas-Marin E."/>
            <person name="Kohn T."/>
            <person name="Peeters S.H."/>
            <person name="Heuer A."/>
            <person name="Rast P."/>
            <person name="Oberbeckmann S."/>
            <person name="Bunk B."/>
            <person name="Jeske O."/>
            <person name="Meyerdierks A."/>
            <person name="Storesund J.E."/>
            <person name="Kallscheuer N."/>
            <person name="Luecker S."/>
            <person name="Lage O.M."/>
            <person name="Pohl T."/>
            <person name="Merkel B.J."/>
            <person name="Hornburger P."/>
            <person name="Mueller R.-W."/>
            <person name="Bruemmer F."/>
            <person name="Labrenz M."/>
            <person name="Spormann A.M."/>
            <person name="Op den Camp H."/>
            <person name="Overmann J."/>
            <person name="Amann R."/>
            <person name="Jetten M.S.M."/>
            <person name="Mascher T."/>
            <person name="Medema M.H."/>
            <person name="Devos D.P."/>
            <person name="Kaster A.-K."/>
            <person name="Ovreas L."/>
            <person name="Rohde M."/>
            <person name="Galperin M.Y."/>
            <person name="Jogler C."/>
        </authorList>
    </citation>
    <scope>NUCLEOTIDE SEQUENCE [LARGE SCALE GENOMIC DNA]</scope>
    <source>
        <strain evidence="2 3">V202</strain>
    </source>
</reference>
<dbReference type="RefSeq" id="WP_145179307.1">
    <property type="nucleotide sequence ID" value="NZ_CP037422.1"/>
</dbReference>
<proteinExistence type="predicted"/>
<sequence length="153" mass="16280" precursor="true">MRCILITIVLTLFLGTACSGTTEDKWTKQRPKTYPVTGTVNFDGKPLEGATIVFRSSGGEPQAAVGRSNAEGAFQLRTFEDGDGAIAGEHSVSITCVETEGPPAGANLDEVDVVVKEVSLIPEKYGDLKKSGLSATVSPDKDNVFLFDLENKK</sequence>
<keyword evidence="3" id="KW-1185">Reference proteome</keyword>